<protein>
    <recommendedName>
        <fullName evidence="1">Uncharacterized protein TP-0789 domain-containing protein</fullName>
    </recommendedName>
</protein>
<keyword evidence="3" id="KW-1185">Reference proteome</keyword>
<dbReference type="PIRSF" id="PIRSF028205">
    <property type="entry name" value="UCP028205"/>
    <property type="match status" value="1"/>
</dbReference>
<proteinExistence type="predicted"/>
<dbReference type="AlphaFoldDB" id="A0A7W0C9X2"/>
<feature type="domain" description="Uncharacterized protein TP-0789" evidence="1">
    <location>
        <begin position="77"/>
        <end position="254"/>
    </location>
</feature>
<dbReference type="Gene3D" id="2.50.20.10">
    <property type="entry name" value="Lipoprotein localisation LolA/LolB/LppX"/>
    <property type="match status" value="1"/>
</dbReference>
<accession>A0A7W0C9X2</accession>
<reference evidence="2 3" key="1">
    <citation type="submission" date="2020-07" db="EMBL/GenBank/DDBJ databases">
        <title>Genomic Encyclopedia of Type Strains, Phase IV (KMG-IV): sequencing the most valuable type-strain genomes for metagenomic binning, comparative biology and taxonomic classification.</title>
        <authorList>
            <person name="Goeker M."/>
        </authorList>
    </citation>
    <scope>NUCLEOTIDE SEQUENCE [LARGE SCALE GENOMIC DNA]</scope>
    <source>
        <strain evidence="2 3">DSM 17721</strain>
    </source>
</reference>
<evidence type="ECO:0000313" key="2">
    <source>
        <dbReference type="EMBL" id="MBA2881866.1"/>
    </source>
</evidence>
<sequence length="254" mass="28447">MDKLESEMGRILFILLSISMISIPLPCLSDEIPPKVILAHADRSRGNIGGIEWIIDLESREGEELHKRKILVKARGNNSLAEFIAPPKVKGQKILMLDRNMWFIKPGLRKPVPISPRQKLMGGASNGDIASTDYAGDYKAELVTEEVFQGEPCHVLDLNAANKNTTYSRIRYWVSKKRLVGVKADFLTISGKLLKSAVFEYGHSIPFQDASIPFISKMIITDEVVKNTVTTLVYTQVNLKNIPDAAFNLNLLRR</sequence>
<gene>
    <name evidence="2" type="ORF">HNR65_002197</name>
</gene>
<name>A0A7W0C9X2_9BACT</name>
<dbReference type="InterPro" id="IPR011220">
    <property type="entry name" value="UCP028205"/>
</dbReference>
<organism evidence="2 3">
    <name type="scientific">Desulfosalsimonas propionicica</name>
    <dbReference type="NCBI Taxonomy" id="332175"/>
    <lineage>
        <taxon>Bacteria</taxon>
        <taxon>Pseudomonadati</taxon>
        <taxon>Thermodesulfobacteriota</taxon>
        <taxon>Desulfobacteria</taxon>
        <taxon>Desulfobacterales</taxon>
        <taxon>Desulfosalsimonadaceae</taxon>
        <taxon>Desulfosalsimonas</taxon>
    </lineage>
</organism>
<dbReference type="InterPro" id="IPR033399">
    <property type="entry name" value="TP_0789-like"/>
</dbReference>
<dbReference type="CDD" id="cd16329">
    <property type="entry name" value="LolA_like"/>
    <property type="match status" value="1"/>
</dbReference>
<comment type="caution">
    <text evidence="2">The sequence shown here is derived from an EMBL/GenBank/DDBJ whole genome shotgun (WGS) entry which is preliminary data.</text>
</comment>
<dbReference type="EMBL" id="JACDUS010000005">
    <property type="protein sequence ID" value="MBA2881866.1"/>
    <property type="molecule type" value="Genomic_DNA"/>
</dbReference>
<evidence type="ECO:0000259" key="1">
    <source>
        <dbReference type="Pfam" id="PF17131"/>
    </source>
</evidence>
<dbReference type="RefSeq" id="WP_181551510.1">
    <property type="nucleotide sequence ID" value="NZ_JACDUS010000005.1"/>
</dbReference>
<evidence type="ECO:0000313" key="3">
    <source>
        <dbReference type="Proteomes" id="UP000525298"/>
    </source>
</evidence>
<dbReference type="Proteomes" id="UP000525298">
    <property type="component" value="Unassembled WGS sequence"/>
</dbReference>
<dbReference type="Pfam" id="PF17131">
    <property type="entry name" value="LolA_like"/>
    <property type="match status" value="1"/>
</dbReference>